<dbReference type="REBASE" id="265819">
    <property type="entry name" value="MaeKWORF23165P"/>
</dbReference>
<accession>A0A1V4BN20</accession>
<reference evidence="1 2" key="1">
    <citation type="submission" date="2017-02" db="EMBL/GenBank/DDBJ databases">
        <title>Genome sequence of Microcystis aeruginosa KW.</title>
        <authorList>
            <person name="Oh H.-M."/>
            <person name="Ahn C.-Y."/>
            <person name="Jeong H."/>
            <person name="Srivastava A."/>
            <person name="Lee H.-G."/>
            <person name="Kang S.-R."/>
        </authorList>
    </citation>
    <scope>NUCLEOTIDE SEQUENCE [LARGE SCALE GENOMIC DNA]</scope>
    <source>
        <strain evidence="1 2">KW</strain>
    </source>
</reference>
<organism evidence="1 2">
    <name type="scientific">Microcystis aeruginosa KW</name>
    <dbReference type="NCBI Taxonomy" id="1960155"/>
    <lineage>
        <taxon>Bacteria</taxon>
        <taxon>Bacillati</taxon>
        <taxon>Cyanobacteriota</taxon>
        <taxon>Cyanophyceae</taxon>
        <taxon>Oscillatoriophycideae</taxon>
        <taxon>Chroococcales</taxon>
        <taxon>Microcystaceae</taxon>
        <taxon>Microcystis</taxon>
    </lineage>
</organism>
<dbReference type="Proteomes" id="UP000189835">
    <property type="component" value="Unassembled WGS sequence"/>
</dbReference>
<evidence type="ECO:0000313" key="1">
    <source>
        <dbReference type="EMBL" id="OPF15405.1"/>
    </source>
</evidence>
<comment type="caution">
    <text evidence="1">The sequence shown here is derived from an EMBL/GenBank/DDBJ whole genome shotgun (WGS) entry which is preliminary data.</text>
</comment>
<gene>
    <name evidence="1" type="ORF">B1L04_23160</name>
</gene>
<evidence type="ECO:0000313" key="2">
    <source>
        <dbReference type="Proteomes" id="UP000189835"/>
    </source>
</evidence>
<dbReference type="AlphaFoldDB" id="A0A1V4BN20"/>
<name>A0A1V4BN20_MICAE</name>
<proteinExistence type="predicted"/>
<dbReference type="RefSeq" id="WP_079209522.1">
    <property type="nucleotide sequence ID" value="NZ_MVGR01000005.1"/>
</dbReference>
<protein>
    <submittedName>
        <fullName evidence="1">Uncharacterized protein</fullName>
    </submittedName>
</protein>
<dbReference type="EMBL" id="MVGR01000005">
    <property type="protein sequence ID" value="OPF15405.1"/>
    <property type="molecule type" value="Genomic_DNA"/>
</dbReference>
<sequence>MSEVLNLTGFIRDVKYTACLTESLDRVCLEQFDVNESRAYGIIEAQNTEVAYSKWVSPKRTRSYPFARIYNTYNASKILTIIPIIKDEGRDGDLDKLQYSTVSWMNLLNIYIVLGYYENAEKSQKTKQTKQENKHKLTKQKFNNEFIKNQIKEILNYKQSALHWNKSLLEEKFTSTFQQALNSYKNISDNTGVFTHSQASMGQYLKAVMLDFEEFKNISLKGSKMASERESVTVHKHEYLVDGRKANFCIENYLGGTYYLAPDEILYIKDQYYIQESKNSTRKGLPDLTDIQDGLFKLILYSNIDSINLNNQSINFVSKLKLTGKGIKDKITLPCQLENLEKFLVLNSDNLKEREQEIIRKLLVEVQTNKKLEIEIGAN</sequence>